<dbReference type="SUPFAM" id="SSF69593">
    <property type="entry name" value="Glycerol-3-phosphate (1)-acyltransferase"/>
    <property type="match status" value="1"/>
</dbReference>
<dbReference type="SMART" id="SM00563">
    <property type="entry name" value="PlsC"/>
    <property type="match status" value="1"/>
</dbReference>
<keyword evidence="2" id="KW-0808">Transferase</keyword>
<dbReference type="Proteomes" id="UP001589896">
    <property type="component" value="Unassembled WGS sequence"/>
</dbReference>
<feature type="domain" description="Phospholipid/glycerol acyltransferase" evidence="4">
    <location>
        <begin position="53"/>
        <end position="165"/>
    </location>
</feature>
<organism evidence="5 6">
    <name type="scientific">Lysobacter korlensis</name>
    <dbReference type="NCBI Taxonomy" id="553636"/>
    <lineage>
        <taxon>Bacteria</taxon>
        <taxon>Pseudomonadati</taxon>
        <taxon>Pseudomonadota</taxon>
        <taxon>Gammaproteobacteria</taxon>
        <taxon>Lysobacterales</taxon>
        <taxon>Lysobacteraceae</taxon>
        <taxon>Lysobacter</taxon>
    </lineage>
</organism>
<dbReference type="EMBL" id="JBHLTG010000001">
    <property type="protein sequence ID" value="MFC0676256.1"/>
    <property type="molecule type" value="Genomic_DNA"/>
</dbReference>
<sequence length="203" mass="22922">MHDAPRGDRFVPPLPPNAPRMKHNRFARWLGRTVLRLGGWRVVGEFPDLPKLVLIGAPHSSNWDGVWGIAVKLALGLDIRILGKHQLFWGPLGPLMRRLGVIAVNRAAARGVVEQVAMRMRGSERFWVGIAPEGTRKPVEQWKTGFWKIARAADVPVLPVYFHYPDRVIGVGRPFVTSADMEADIAELRAWYRPWQGRHHGTP</sequence>
<dbReference type="InterPro" id="IPR002123">
    <property type="entry name" value="Plipid/glycerol_acylTrfase"/>
</dbReference>
<evidence type="ECO:0000256" key="1">
    <source>
        <dbReference type="ARBA" id="ARBA00005189"/>
    </source>
</evidence>
<protein>
    <submittedName>
        <fullName evidence="5">Lysophospholipid acyltransferase family protein</fullName>
    </submittedName>
</protein>
<dbReference type="PANTHER" id="PTHR10434">
    <property type="entry name" value="1-ACYL-SN-GLYCEROL-3-PHOSPHATE ACYLTRANSFERASE"/>
    <property type="match status" value="1"/>
</dbReference>
<dbReference type="CDD" id="cd07988">
    <property type="entry name" value="LPLAT_ABO13168-like"/>
    <property type="match status" value="1"/>
</dbReference>
<comment type="caution">
    <text evidence="5">The sequence shown here is derived from an EMBL/GenBank/DDBJ whole genome shotgun (WGS) entry which is preliminary data.</text>
</comment>
<dbReference type="Pfam" id="PF01553">
    <property type="entry name" value="Acyltransferase"/>
    <property type="match status" value="1"/>
</dbReference>
<name>A0ABV6RH10_9GAMM</name>
<evidence type="ECO:0000256" key="3">
    <source>
        <dbReference type="ARBA" id="ARBA00023315"/>
    </source>
</evidence>
<comment type="pathway">
    <text evidence="1">Lipid metabolism.</text>
</comment>
<evidence type="ECO:0000313" key="6">
    <source>
        <dbReference type="Proteomes" id="UP001589896"/>
    </source>
</evidence>
<dbReference type="GO" id="GO:0016746">
    <property type="term" value="F:acyltransferase activity"/>
    <property type="evidence" value="ECO:0007669"/>
    <property type="project" value="UniProtKB-KW"/>
</dbReference>
<evidence type="ECO:0000259" key="4">
    <source>
        <dbReference type="SMART" id="SM00563"/>
    </source>
</evidence>
<accession>A0ABV6RH10</accession>
<gene>
    <name evidence="5" type="ORF">ACFFGH_00140</name>
</gene>
<keyword evidence="3 5" id="KW-0012">Acyltransferase</keyword>
<dbReference type="PANTHER" id="PTHR10434:SF9">
    <property type="entry name" value="PHOSPHOLIPID_GLYCEROL ACYLTRANSFERASE DOMAIN-CONTAINING PROTEIN"/>
    <property type="match status" value="1"/>
</dbReference>
<dbReference type="RefSeq" id="WP_386663828.1">
    <property type="nucleotide sequence ID" value="NZ_JBHLTG010000001.1"/>
</dbReference>
<proteinExistence type="predicted"/>
<evidence type="ECO:0000256" key="2">
    <source>
        <dbReference type="ARBA" id="ARBA00022679"/>
    </source>
</evidence>
<keyword evidence="6" id="KW-1185">Reference proteome</keyword>
<evidence type="ECO:0000313" key="5">
    <source>
        <dbReference type="EMBL" id="MFC0676256.1"/>
    </source>
</evidence>
<reference evidence="5 6" key="1">
    <citation type="submission" date="2024-09" db="EMBL/GenBank/DDBJ databases">
        <authorList>
            <person name="Sun Q."/>
            <person name="Mori K."/>
        </authorList>
    </citation>
    <scope>NUCLEOTIDE SEQUENCE [LARGE SCALE GENOMIC DNA]</scope>
    <source>
        <strain evidence="5 6">KCTC 23076</strain>
    </source>
</reference>